<organism evidence="1 2">
    <name type="scientific">Cylicocyclus nassatus</name>
    <name type="common">Nematode worm</name>
    <dbReference type="NCBI Taxonomy" id="53992"/>
    <lineage>
        <taxon>Eukaryota</taxon>
        <taxon>Metazoa</taxon>
        <taxon>Ecdysozoa</taxon>
        <taxon>Nematoda</taxon>
        <taxon>Chromadorea</taxon>
        <taxon>Rhabditida</taxon>
        <taxon>Rhabditina</taxon>
        <taxon>Rhabditomorpha</taxon>
        <taxon>Strongyloidea</taxon>
        <taxon>Strongylidae</taxon>
        <taxon>Cylicocyclus</taxon>
    </lineage>
</organism>
<dbReference type="AlphaFoldDB" id="A0AA36MAG0"/>
<proteinExistence type="predicted"/>
<evidence type="ECO:0000313" key="2">
    <source>
        <dbReference type="Proteomes" id="UP001176961"/>
    </source>
</evidence>
<dbReference type="Proteomes" id="UP001176961">
    <property type="component" value="Unassembled WGS sequence"/>
</dbReference>
<protein>
    <submittedName>
        <fullName evidence="1">Uncharacterized protein</fullName>
    </submittedName>
</protein>
<dbReference type="EMBL" id="CATQJL010000305">
    <property type="protein sequence ID" value="CAJ0603410.1"/>
    <property type="molecule type" value="Genomic_DNA"/>
</dbReference>
<sequence>MAETPKRTECVVYEWIESVKHKYDQLAAPTIYHIKKQTKEITGVIVMDDASEKGIQHDGYKQLSVELVRDLMRHLAYLHTTSTQRLDHFATITELPPPYYTHLTAHYNEMVNFFEHHDVDHSRFVVSFLLN</sequence>
<evidence type="ECO:0000313" key="1">
    <source>
        <dbReference type="EMBL" id="CAJ0603410.1"/>
    </source>
</evidence>
<accession>A0AA36MAG0</accession>
<gene>
    <name evidence="1" type="ORF">CYNAS_LOCUS15393</name>
</gene>
<comment type="caution">
    <text evidence="1">The sequence shown here is derived from an EMBL/GenBank/DDBJ whole genome shotgun (WGS) entry which is preliminary data.</text>
</comment>
<keyword evidence="2" id="KW-1185">Reference proteome</keyword>
<name>A0AA36MAG0_CYLNA</name>
<reference evidence="1" key="1">
    <citation type="submission" date="2023-07" db="EMBL/GenBank/DDBJ databases">
        <authorList>
            <consortium name="CYATHOMIX"/>
        </authorList>
    </citation>
    <scope>NUCLEOTIDE SEQUENCE</scope>
    <source>
        <strain evidence="1">N/A</strain>
    </source>
</reference>